<dbReference type="Pfam" id="PF14223">
    <property type="entry name" value="Retrotran_gag_2"/>
    <property type="match status" value="1"/>
</dbReference>
<evidence type="ECO:0000313" key="1">
    <source>
        <dbReference type="EMBL" id="KAK0605008.1"/>
    </source>
</evidence>
<proteinExistence type="predicted"/>
<dbReference type="PANTHER" id="PTHR47481:SF31">
    <property type="entry name" value="OS01G0873500 PROTEIN"/>
    <property type="match status" value="1"/>
</dbReference>
<evidence type="ECO:0008006" key="3">
    <source>
        <dbReference type="Google" id="ProtNLM"/>
    </source>
</evidence>
<organism evidence="1 2">
    <name type="scientific">Acer saccharum</name>
    <name type="common">Sugar maple</name>
    <dbReference type="NCBI Taxonomy" id="4024"/>
    <lineage>
        <taxon>Eukaryota</taxon>
        <taxon>Viridiplantae</taxon>
        <taxon>Streptophyta</taxon>
        <taxon>Embryophyta</taxon>
        <taxon>Tracheophyta</taxon>
        <taxon>Spermatophyta</taxon>
        <taxon>Magnoliopsida</taxon>
        <taxon>eudicotyledons</taxon>
        <taxon>Gunneridae</taxon>
        <taxon>Pentapetalae</taxon>
        <taxon>rosids</taxon>
        <taxon>malvids</taxon>
        <taxon>Sapindales</taxon>
        <taxon>Sapindaceae</taxon>
        <taxon>Hippocastanoideae</taxon>
        <taxon>Acereae</taxon>
        <taxon>Acer</taxon>
    </lineage>
</organism>
<comment type="caution">
    <text evidence="1">The sequence shown here is derived from an EMBL/GenBank/DDBJ whole genome shotgun (WGS) entry which is preliminary data.</text>
</comment>
<dbReference type="EMBL" id="JAUESC010000002">
    <property type="protein sequence ID" value="KAK0605008.1"/>
    <property type="molecule type" value="Genomic_DNA"/>
</dbReference>
<dbReference type="PANTHER" id="PTHR47481">
    <property type="match status" value="1"/>
</dbReference>
<dbReference type="Proteomes" id="UP001168877">
    <property type="component" value="Unassembled WGS sequence"/>
</dbReference>
<accession>A0AA39W6U9</accession>
<reference evidence="1" key="1">
    <citation type="journal article" date="2022" name="Plant J.">
        <title>Strategies of tolerance reflected in two North American maple genomes.</title>
        <authorList>
            <person name="McEvoy S.L."/>
            <person name="Sezen U.U."/>
            <person name="Trouern-Trend A."/>
            <person name="McMahon S.M."/>
            <person name="Schaberg P.G."/>
            <person name="Yang J."/>
            <person name="Wegrzyn J.L."/>
            <person name="Swenson N.G."/>
        </authorList>
    </citation>
    <scope>NUCLEOTIDE SEQUENCE</scope>
    <source>
        <strain evidence="1">NS2018</strain>
    </source>
</reference>
<reference evidence="1" key="2">
    <citation type="submission" date="2023-06" db="EMBL/GenBank/DDBJ databases">
        <authorList>
            <person name="Swenson N.G."/>
            <person name="Wegrzyn J.L."/>
            <person name="Mcevoy S.L."/>
        </authorList>
    </citation>
    <scope>NUCLEOTIDE SEQUENCE</scope>
    <source>
        <strain evidence="1">NS2018</strain>
        <tissue evidence="1">Leaf</tissue>
    </source>
</reference>
<sequence length="187" mass="20600">MASSSESLTTSTPFSTSTIFVTATSPHHIANLIPIKLTRENYLLWKSVFIPILQNSDLYSFLDGSDPCPPKTLPTDLPNPAYATWVTRDLKRAVSNLEEMSNSLMQYLEQIKPIADGLAVARAPLDDLDLIAHTLRGLPSKFDSFGTSIRVHVESIDLDALHGLLINEEIELQQHDTLALPDSTSSL</sequence>
<evidence type="ECO:0000313" key="2">
    <source>
        <dbReference type="Proteomes" id="UP001168877"/>
    </source>
</evidence>
<keyword evidence="2" id="KW-1185">Reference proteome</keyword>
<protein>
    <recommendedName>
        <fullName evidence="3">Retrotransposon Copia-like N-terminal domain-containing protein</fullName>
    </recommendedName>
</protein>
<dbReference type="AlphaFoldDB" id="A0AA39W6U9"/>
<name>A0AA39W6U9_ACESA</name>
<gene>
    <name evidence="1" type="ORF">LWI29_021813</name>
</gene>